<dbReference type="NCBIfam" id="NF004162">
    <property type="entry name" value="PRK05627.1-5"/>
    <property type="match status" value="1"/>
</dbReference>
<keyword evidence="10 14" id="KW-0067">ATP-binding</keyword>
<evidence type="ECO:0000256" key="10">
    <source>
        <dbReference type="ARBA" id="ARBA00022840"/>
    </source>
</evidence>
<feature type="domain" description="Riboflavin kinase" evidence="15">
    <location>
        <begin position="185"/>
        <end position="312"/>
    </location>
</feature>
<comment type="catalytic activity">
    <reaction evidence="12 14">
        <text>riboflavin + ATP = FMN + ADP + H(+)</text>
        <dbReference type="Rhea" id="RHEA:14357"/>
        <dbReference type="ChEBI" id="CHEBI:15378"/>
        <dbReference type="ChEBI" id="CHEBI:30616"/>
        <dbReference type="ChEBI" id="CHEBI:57986"/>
        <dbReference type="ChEBI" id="CHEBI:58210"/>
        <dbReference type="ChEBI" id="CHEBI:456216"/>
        <dbReference type="EC" id="2.7.1.26"/>
    </reaction>
</comment>
<dbReference type="SUPFAM" id="SSF82114">
    <property type="entry name" value="Riboflavin kinase-like"/>
    <property type="match status" value="1"/>
</dbReference>
<organism evidence="16 17">
    <name type="scientific">Peribacillus asahii</name>
    <dbReference type="NCBI Taxonomy" id="228899"/>
    <lineage>
        <taxon>Bacteria</taxon>
        <taxon>Bacillati</taxon>
        <taxon>Bacillota</taxon>
        <taxon>Bacilli</taxon>
        <taxon>Bacillales</taxon>
        <taxon>Bacillaceae</taxon>
        <taxon>Peribacillus</taxon>
    </lineage>
</organism>
<dbReference type="GO" id="GO:0008531">
    <property type="term" value="F:riboflavin kinase activity"/>
    <property type="evidence" value="ECO:0007669"/>
    <property type="project" value="UniProtKB-UniRule"/>
</dbReference>
<dbReference type="CDD" id="cd02064">
    <property type="entry name" value="FAD_synthetase_N"/>
    <property type="match status" value="1"/>
</dbReference>
<dbReference type="GO" id="GO:0009231">
    <property type="term" value="P:riboflavin biosynthetic process"/>
    <property type="evidence" value="ECO:0007669"/>
    <property type="project" value="InterPro"/>
</dbReference>
<comment type="catalytic activity">
    <reaction evidence="13 14">
        <text>FMN + ATP + H(+) = FAD + diphosphate</text>
        <dbReference type="Rhea" id="RHEA:17237"/>
        <dbReference type="ChEBI" id="CHEBI:15378"/>
        <dbReference type="ChEBI" id="CHEBI:30616"/>
        <dbReference type="ChEBI" id="CHEBI:33019"/>
        <dbReference type="ChEBI" id="CHEBI:57692"/>
        <dbReference type="ChEBI" id="CHEBI:58210"/>
        <dbReference type="EC" id="2.7.7.2"/>
    </reaction>
</comment>
<dbReference type="InterPro" id="IPR015865">
    <property type="entry name" value="Riboflavin_kinase_bac/euk"/>
</dbReference>
<dbReference type="InterPro" id="IPR014729">
    <property type="entry name" value="Rossmann-like_a/b/a_fold"/>
</dbReference>
<dbReference type="PANTHER" id="PTHR22749:SF6">
    <property type="entry name" value="RIBOFLAVIN KINASE"/>
    <property type="match status" value="1"/>
</dbReference>
<dbReference type="InterPro" id="IPR015864">
    <property type="entry name" value="FAD_synthase"/>
</dbReference>
<dbReference type="EMBL" id="QWVS01000013">
    <property type="protein sequence ID" value="RID87126.1"/>
    <property type="molecule type" value="Genomic_DNA"/>
</dbReference>
<dbReference type="InterPro" id="IPR004821">
    <property type="entry name" value="Cyt_trans-like"/>
</dbReference>
<dbReference type="FunFam" id="3.40.50.620:FF:000021">
    <property type="entry name" value="Riboflavin biosynthesis protein"/>
    <property type="match status" value="1"/>
</dbReference>
<comment type="pathway">
    <text evidence="1 14">Cofactor biosynthesis; FAD biosynthesis; FAD from FMN: step 1/1.</text>
</comment>
<evidence type="ECO:0000256" key="11">
    <source>
        <dbReference type="ARBA" id="ARBA00023268"/>
    </source>
</evidence>
<evidence type="ECO:0000313" key="16">
    <source>
        <dbReference type="EMBL" id="RID87126.1"/>
    </source>
</evidence>
<dbReference type="UniPathway" id="UPA00276">
    <property type="reaction ID" value="UER00406"/>
</dbReference>
<evidence type="ECO:0000259" key="15">
    <source>
        <dbReference type="SMART" id="SM00904"/>
    </source>
</evidence>
<dbReference type="NCBIfam" id="TIGR00125">
    <property type="entry name" value="cyt_tran_rel"/>
    <property type="match status" value="1"/>
</dbReference>
<dbReference type="SMART" id="SM00904">
    <property type="entry name" value="Flavokinase"/>
    <property type="match status" value="1"/>
</dbReference>
<dbReference type="InterPro" id="IPR023465">
    <property type="entry name" value="Riboflavin_kinase_dom_sf"/>
</dbReference>
<dbReference type="FunFam" id="2.40.30.30:FF:000004">
    <property type="entry name" value="Riboflavin biosynthesis protein"/>
    <property type="match status" value="1"/>
</dbReference>
<gene>
    <name evidence="16" type="ORF">D1953_07390</name>
</gene>
<keyword evidence="8 14" id="KW-0418">Kinase</keyword>
<dbReference type="RefSeq" id="WP_119116520.1">
    <property type="nucleotide sequence ID" value="NZ_QWVS01000013.1"/>
</dbReference>
<keyword evidence="17" id="KW-1185">Reference proteome</keyword>
<dbReference type="GO" id="GO:0006747">
    <property type="term" value="P:FAD biosynthetic process"/>
    <property type="evidence" value="ECO:0007669"/>
    <property type="project" value="UniProtKB-UniRule"/>
</dbReference>
<comment type="caution">
    <text evidence="16">The sequence shown here is derived from an EMBL/GenBank/DDBJ whole genome shotgun (WGS) entry which is preliminary data.</text>
</comment>
<evidence type="ECO:0000256" key="9">
    <source>
        <dbReference type="ARBA" id="ARBA00022827"/>
    </source>
</evidence>
<keyword evidence="11" id="KW-0511">Multifunctional enzyme</keyword>
<keyword evidence="9 14" id="KW-0274">FAD</keyword>
<evidence type="ECO:0000256" key="13">
    <source>
        <dbReference type="ARBA" id="ARBA00049494"/>
    </source>
</evidence>
<sequence>MKVIAITHPHQFTQDHFPELVMALGFFDGVHKGHQIVIKNAKEIADSTHRKSAVMTFDPHPSAVLGTTTDTIRYITPLEDKIAIIESLGIDYLFIVHFTKEFAAVSPEQFVDQYLVGLHVGHVVAGFDYSYGHFGKGNMETLPLYAKGRFTQTVVEKQTLEDEKVSSSRIRKTLAEGNFTEFYHLVRRHYVTKGYVIHGEKRGRKLGFPTANIEVSDVYIFPATGVYAVRIQIEGKWYNGVCNVGYKPTFHDQQPKFPSVEVHVLGFDRNIYGAEVVVEWHKRLRSEQKFSGLEELVSQIEIDKQQAEKYFQSMNN</sequence>
<dbReference type="SUPFAM" id="SSF52374">
    <property type="entry name" value="Nucleotidylyl transferase"/>
    <property type="match status" value="1"/>
</dbReference>
<dbReference type="PIRSF" id="PIRSF004491">
    <property type="entry name" value="FAD_Synth"/>
    <property type="match status" value="1"/>
</dbReference>
<evidence type="ECO:0000256" key="12">
    <source>
        <dbReference type="ARBA" id="ARBA00047880"/>
    </source>
</evidence>
<dbReference type="Gene3D" id="3.40.50.620">
    <property type="entry name" value="HUPs"/>
    <property type="match status" value="1"/>
</dbReference>
<evidence type="ECO:0000313" key="17">
    <source>
        <dbReference type="Proteomes" id="UP000266016"/>
    </source>
</evidence>
<dbReference type="Pfam" id="PF01687">
    <property type="entry name" value="Flavokinase"/>
    <property type="match status" value="1"/>
</dbReference>
<dbReference type="UniPathway" id="UPA00277">
    <property type="reaction ID" value="UER00407"/>
</dbReference>
<keyword evidence="7 14" id="KW-0547">Nucleotide-binding</keyword>
<accession>A0A398BI59</accession>
<evidence type="ECO:0000256" key="14">
    <source>
        <dbReference type="PIRNR" id="PIRNR004491"/>
    </source>
</evidence>
<dbReference type="Proteomes" id="UP000266016">
    <property type="component" value="Unassembled WGS sequence"/>
</dbReference>
<keyword evidence="4 14" id="KW-0288">FMN</keyword>
<evidence type="ECO:0000256" key="3">
    <source>
        <dbReference type="ARBA" id="ARBA00022630"/>
    </source>
</evidence>
<reference evidence="16 17" key="1">
    <citation type="submission" date="2018-08" db="EMBL/GenBank/DDBJ databases">
        <title>Bacillus jemisoniae sp. nov., Bacillus chryseoplanitiae sp. nov., Bacillus resnikiae sp. nov., and Bacillus frankliniae sp. nov., isolated from Viking spacecraft and associated surfaces.</title>
        <authorList>
            <person name="Seuylemezian A."/>
            <person name="Vaishampayan P."/>
        </authorList>
    </citation>
    <scope>NUCLEOTIDE SEQUENCE [LARGE SCALE GENOMIC DNA]</scope>
    <source>
        <strain evidence="16 17">MA001</strain>
    </source>
</reference>
<dbReference type="EC" id="2.7.7.2" evidence="14"/>
<evidence type="ECO:0000256" key="1">
    <source>
        <dbReference type="ARBA" id="ARBA00004726"/>
    </source>
</evidence>
<dbReference type="EC" id="2.7.1.26" evidence="14"/>
<keyword evidence="5 14" id="KW-0808">Transferase</keyword>
<dbReference type="NCBIfam" id="NF004161">
    <property type="entry name" value="PRK05627.1-4"/>
    <property type="match status" value="1"/>
</dbReference>
<dbReference type="GO" id="GO:0003919">
    <property type="term" value="F:FMN adenylyltransferase activity"/>
    <property type="evidence" value="ECO:0007669"/>
    <property type="project" value="UniProtKB-UniRule"/>
</dbReference>
<dbReference type="GO" id="GO:0009398">
    <property type="term" value="P:FMN biosynthetic process"/>
    <property type="evidence" value="ECO:0007669"/>
    <property type="project" value="UniProtKB-UniRule"/>
</dbReference>
<dbReference type="PANTHER" id="PTHR22749">
    <property type="entry name" value="RIBOFLAVIN KINASE/FMN ADENYLYLTRANSFERASE"/>
    <property type="match status" value="1"/>
</dbReference>
<evidence type="ECO:0000256" key="8">
    <source>
        <dbReference type="ARBA" id="ARBA00022777"/>
    </source>
</evidence>
<name>A0A398BI59_9BACI</name>
<evidence type="ECO:0000256" key="2">
    <source>
        <dbReference type="ARBA" id="ARBA00005201"/>
    </source>
</evidence>
<evidence type="ECO:0000256" key="5">
    <source>
        <dbReference type="ARBA" id="ARBA00022679"/>
    </source>
</evidence>
<comment type="pathway">
    <text evidence="2 14">Cofactor biosynthesis; FMN biosynthesis; FMN from riboflavin (ATP route): step 1/1.</text>
</comment>
<dbReference type="InterPro" id="IPR002606">
    <property type="entry name" value="Riboflavin_kinase_bac"/>
</dbReference>
<proteinExistence type="inferred from homology"/>
<protein>
    <recommendedName>
        <fullName evidence="14">Riboflavin biosynthesis protein</fullName>
    </recommendedName>
    <domain>
        <recommendedName>
            <fullName evidence="14">Riboflavin kinase</fullName>
            <ecNumber evidence="14">2.7.1.26</ecNumber>
        </recommendedName>
        <alternativeName>
            <fullName evidence="14">Flavokinase</fullName>
        </alternativeName>
    </domain>
    <domain>
        <recommendedName>
            <fullName evidence="14">FMN adenylyltransferase</fullName>
            <ecNumber evidence="14">2.7.7.2</ecNumber>
        </recommendedName>
        <alternativeName>
            <fullName evidence="14">FAD pyrophosphorylase</fullName>
        </alternativeName>
        <alternativeName>
            <fullName evidence="14">FAD synthase</fullName>
        </alternativeName>
    </domain>
</protein>
<dbReference type="AlphaFoldDB" id="A0A398BI59"/>
<evidence type="ECO:0000256" key="7">
    <source>
        <dbReference type="ARBA" id="ARBA00022741"/>
    </source>
</evidence>
<dbReference type="GO" id="GO:0005524">
    <property type="term" value="F:ATP binding"/>
    <property type="evidence" value="ECO:0007669"/>
    <property type="project" value="UniProtKB-UniRule"/>
</dbReference>
<keyword evidence="6 14" id="KW-0548">Nucleotidyltransferase</keyword>
<dbReference type="Pfam" id="PF06574">
    <property type="entry name" value="FAD_syn"/>
    <property type="match status" value="1"/>
</dbReference>
<dbReference type="NCBIfam" id="TIGR00083">
    <property type="entry name" value="ribF"/>
    <property type="match status" value="1"/>
</dbReference>
<dbReference type="Gene3D" id="2.40.30.30">
    <property type="entry name" value="Riboflavin kinase-like"/>
    <property type="match status" value="1"/>
</dbReference>
<comment type="similarity">
    <text evidence="14">Belongs to the ribF family.</text>
</comment>
<dbReference type="InterPro" id="IPR023468">
    <property type="entry name" value="Riboflavin_kinase"/>
</dbReference>
<evidence type="ECO:0000256" key="4">
    <source>
        <dbReference type="ARBA" id="ARBA00022643"/>
    </source>
</evidence>
<keyword evidence="3 14" id="KW-0285">Flavoprotein</keyword>
<evidence type="ECO:0000256" key="6">
    <source>
        <dbReference type="ARBA" id="ARBA00022695"/>
    </source>
</evidence>